<dbReference type="Proteomes" id="UP000464495">
    <property type="component" value="Chromosome"/>
</dbReference>
<gene>
    <name evidence="6" type="ORF">GO499_19315</name>
</gene>
<name>A0A6P1T7B4_9RHOB</name>
<dbReference type="PANTHER" id="PTHR23407:SF1">
    <property type="entry name" value="5-FORMYLTETRAHYDROFOLATE CYCLO-LIGASE"/>
    <property type="match status" value="1"/>
</dbReference>
<organism evidence="6 7">
    <name type="scientific">Algicella marina</name>
    <dbReference type="NCBI Taxonomy" id="2683284"/>
    <lineage>
        <taxon>Bacteria</taxon>
        <taxon>Pseudomonadati</taxon>
        <taxon>Pseudomonadota</taxon>
        <taxon>Alphaproteobacteria</taxon>
        <taxon>Rhodobacterales</taxon>
        <taxon>Paracoccaceae</taxon>
        <taxon>Algicella</taxon>
    </lineage>
</organism>
<dbReference type="Gene3D" id="3.40.50.10420">
    <property type="entry name" value="NagB/RpiA/CoA transferase-like"/>
    <property type="match status" value="1"/>
</dbReference>
<protein>
    <recommendedName>
        <fullName evidence="5">5-formyltetrahydrofolate cyclo-ligase</fullName>
        <ecNumber evidence="5">6.3.3.2</ecNumber>
    </recommendedName>
</protein>
<evidence type="ECO:0000256" key="3">
    <source>
        <dbReference type="ARBA" id="ARBA00022840"/>
    </source>
</evidence>
<sequence length="208" mass="22576">MAREDQTTIGGHVIDRATKLQVDAHRKAERERLYALRRGMPQSNRAAETEQVIAALTDRLGDVAGKTIAFYWPIRGELDLRACMHALHRSGATVSLPVVVTRAAPVEFRTWAPGCAMTRGIWNIPVPAEGAPQRPDIVILPLVGIDADCYRLGNGGGYYDMTLASLPVAPLKIGVGQGFCRIDSIRPQPWDVRLDTAILGDGSIISAP</sequence>
<accession>A0A6P1T7B4</accession>
<dbReference type="GO" id="GO:0046872">
    <property type="term" value="F:metal ion binding"/>
    <property type="evidence" value="ECO:0007669"/>
    <property type="project" value="UniProtKB-KW"/>
</dbReference>
<evidence type="ECO:0000256" key="1">
    <source>
        <dbReference type="ARBA" id="ARBA00010638"/>
    </source>
</evidence>
<dbReference type="InterPro" id="IPR037171">
    <property type="entry name" value="NagB/RpiA_transferase-like"/>
</dbReference>
<evidence type="ECO:0000313" key="6">
    <source>
        <dbReference type="EMBL" id="QHQ37179.1"/>
    </source>
</evidence>
<evidence type="ECO:0000313" key="7">
    <source>
        <dbReference type="Proteomes" id="UP000464495"/>
    </source>
</evidence>
<evidence type="ECO:0000256" key="5">
    <source>
        <dbReference type="RuleBase" id="RU361279"/>
    </source>
</evidence>
<dbReference type="InterPro" id="IPR002698">
    <property type="entry name" value="FTHF_cligase"/>
</dbReference>
<dbReference type="EC" id="6.3.3.2" evidence="5"/>
<dbReference type="KEGG" id="amaq:GO499_19315"/>
<keyword evidence="6" id="KW-0436">Ligase</keyword>
<evidence type="ECO:0000256" key="4">
    <source>
        <dbReference type="PIRSR" id="PIRSR006806-1"/>
    </source>
</evidence>
<comment type="catalytic activity">
    <reaction evidence="5">
        <text>(6S)-5-formyl-5,6,7,8-tetrahydrofolate + ATP = (6R)-5,10-methenyltetrahydrofolate + ADP + phosphate</text>
        <dbReference type="Rhea" id="RHEA:10488"/>
        <dbReference type="ChEBI" id="CHEBI:30616"/>
        <dbReference type="ChEBI" id="CHEBI:43474"/>
        <dbReference type="ChEBI" id="CHEBI:57455"/>
        <dbReference type="ChEBI" id="CHEBI:57457"/>
        <dbReference type="ChEBI" id="CHEBI:456216"/>
        <dbReference type="EC" id="6.3.3.2"/>
    </reaction>
</comment>
<keyword evidence="7" id="KW-1185">Reference proteome</keyword>
<dbReference type="Pfam" id="PF01812">
    <property type="entry name" value="5-FTHF_cyc-lig"/>
    <property type="match status" value="1"/>
</dbReference>
<keyword evidence="5" id="KW-0460">Magnesium</keyword>
<proteinExistence type="inferred from homology"/>
<feature type="binding site" evidence="4">
    <location>
        <position position="77"/>
    </location>
    <ligand>
        <name>substrate</name>
    </ligand>
</feature>
<comment type="cofactor">
    <cofactor evidence="5">
        <name>Mg(2+)</name>
        <dbReference type="ChEBI" id="CHEBI:18420"/>
    </cofactor>
</comment>
<keyword evidence="2 4" id="KW-0547">Nucleotide-binding</keyword>
<dbReference type="NCBIfam" id="TIGR02727">
    <property type="entry name" value="MTHFS_bact"/>
    <property type="match status" value="1"/>
</dbReference>
<evidence type="ECO:0000256" key="2">
    <source>
        <dbReference type="ARBA" id="ARBA00022741"/>
    </source>
</evidence>
<dbReference type="AlphaFoldDB" id="A0A6P1T7B4"/>
<dbReference type="PANTHER" id="PTHR23407">
    <property type="entry name" value="ATPASE INHIBITOR/5-FORMYLTETRAHYDROFOLATE CYCLO-LIGASE"/>
    <property type="match status" value="1"/>
</dbReference>
<reference evidence="6 7" key="1">
    <citation type="submission" date="2019-12" db="EMBL/GenBank/DDBJ databases">
        <title>Complete genome sequence of Algicella marina strain 9Alg 56(T) isolated from the red alga Tichocarpus crinitus.</title>
        <authorList>
            <person name="Kim S.-G."/>
            <person name="Nedashkovskaya O.I."/>
        </authorList>
    </citation>
    <scope>NUCLEOTIDE SEQUENCE [LARGE SCALE GENOMIC DNA]</scope>
    <source>
        <strain evidence="6 7">9Alg 56</strain>
    </source>
</reference>
<dbReference type="InterPro" id="IPR024185">
    <property type="entry name" value="FTHF_cligase-like_sf"/>
</dbReference>
<dbReference type="GO" id="GO:0009396">
    <property type="term" value="P:folic acid-containing compound biosynthetic process"/>
    <property type="evidence" value="ECO:0007669"/>
    <property type="project" value="TreeGrafter"/>
</dbReference>
<dbReference type="SUPFAM" id="SSF100950">
    <property type="entry name" value="NagB/RpiA/CoA transferase-like"/>
    <property type="match status" value="1"/>
</dbReference>
<keyword evidence="3 4" id="KW-0067">ATP-binding</keyword>
<dbReference type="PIRSF" id="PIRSF006806">
    <property type="entry name" value="FTHF_cligase"/>
    <property type="match status" value="1"/>
</dbReference>
<dbReference type="RefSeq" id="WP_161863720.1">
    <property type="nucleotide sequence ID" value="NZ_CP046620.1"/>
</dbReference>
<dbReference type="GO" id="GO:0030272">
    <property type="term" value="F:5-formyltetrahydrofolate cyclo-ligase activity"/>
    <property type="evidence" value="ECO:0007669"/>
    <property type="project" value="UniProtKB-EC"/>
</dbReference>
<dbReference type="EMBL" id="CP046620">
    <property type="protein sequence ID" value="QHQ37179.1"/>
    <property type="molecule type" value="Genomic_DNA"/>
</dbReference>
<dbReference type="GO" id="GO:0005524">
    <property type="term" value="F:ATP binding"/>
    <property type="evidence" value="ECO:0007669"/>
    <property type="project" value="UniProtKB-KW"/>
</dbReference>
<dbReference type="GO" id="GO:0035999">
    <property type="term" value="P:tetrahydrofolate interconversion"/>
    <property type="evidence" value="ECO:0007669"/>
    <property type="project" value="TreeGrafter"/>
</dbReference>
<keyword evidence="5" id="KW-0479">Metal-binding</keyword>
<feature type="binding site" evidence="4">
    <location>
        <begin position="151"/>
        <end position="159"/>
    </location>
    <ligand>
        <name>ATP</name>
        <dbReference type="ChEBI" id="CHEBI:30616"/>
    </ligand>
</feature>
<comment type="similarity">
    <text evidence="1 5">Belongs to the 5-formyltetrahydrofolate cyclo-ligase family.</text>
</comment>